<reference evidence="2" key="2">
    <citation type="submission" date="2025-08" db="UniProtKB">
        <authorList>
            <consortium name="RefSeq"/>
        </authorList>
    </citation>
    <scope>IDENTIFICATION</scope>
</reference>
<dbReference type="AlphaFoldDB" id="A0A2R2MN50"/>
<dbReference type="InParanoid" id="A0A2R2MN50"/>
<keyword evidence="1" id="KW-1185">Reference proteome</keyword>
<evidence type="ECO:0000313" key="1">
    <source>
        <dbReference type="Proteomes" id="UP000085678"/>
    </source>
</evidence>
<dbReference type="GeneID" id="112041933"/>
<gene>
    <name evidence="2" type="primary">LOC112041933</name>
</gene>
<sequence>MPSSRPFTSFEPGMYDRSWNPVVTSSEYASHYNSGRRPSSTRIPDFFPNIHGDPHLNSYDTSYGNSYSKQLTALSQREAFTGPPRFRYGRAGGPWRHIKETTGYGGNHIMFVDGVVKQKDASRNPPFGWELSYPDTMDSHYYTLRAMTAPGTRKANILNTSFNQRAKKGYKYWYEEKKPTNPPNDGHYPMGMAESALSFSRHF</sequence>
<dbReference type="Proteomes" id="UP000085678">
    <property type="component" value="Unplaced"/>
</dbReference>
<name>A0A2R2MN50_LINAN</name>
<dbReference type="KEGG" id="lak:112041933"/>
<reference evidence="2" key="1">
    <citation type="journal article" date="2015" name="Nat. Commun.">
        <title>The Lingula genome provides insights into brachiopod evolution and the origin of phosphate biomineralization.</title>
        <authorList>
            <person name="Luo Y.J."/>
            <person name="Takeuchi T."/>
            <person name="Koyanagi R."/>
            <person name="Yamada L."/>
            <person name="Kanda M."/>
            <person name="Khalturina M."/>
            <person name="Fujie M."/>
            <person name="Yamasaki S.I."/>
            <person name="Endo K."/>
            <person name="Satoh N."/>
        </authorList>
    </citation>
    <scope>NUCLEOTIDE SEQUENCE</scope>
</reference>
<dbReference type="OrthoDB" id="9996134at2759"/>
<dbReference type="RefSeq" id="XP_023931487.1">
    <property type="nucleotide sequence ID" value="XM_024075719.1"/>
</dbReference>
<evidence type="ECO:0000313" key="2">
    <source>
        <dbReference type="RefSeq" id="XP_023931487.1"/>
    </source>
</evidence>
<proteinExistence type="predicted"/>
<accession>A0A2R2MN50</accession>
<organism evidence="1 2">
    <name type="scientific">Lingula anatina</name>
    <name type="common">Brachiopod</name>
    <name type="synonym">Lingula unguis</name>
    <dbReference type="NCBI Taxonomy" id="7574"/>
    <lineage>
        <taxon>Eukaryota</taxon>
        <taxon>Metazoa</taxon>
        <taxon>Spiralia</taxon>
        <taxon>Lophotrochozoa</taxon>
        <taxon>Brachiopoda</taxon>
        <taxon>Linguliformea</taxon>
        <taxon>Lingulata</taxon>
        <taxon>Lingulida</taxon>
        <taxon>Linguloidea</taxon>
        <taxon>Lingulidae</taxon>
        <taxon>Lingula</taxon>
    </lineage>
</organism>
<protein>
    <submittedName>
        <fullName evidence="2">Uncharacterized protein LOC112041933</fullName>
    </submittedName>
</protein>